<proteinExistence type="predicted"/>
<evidence type="ECO:0000313" key="2">
    <source>
        <dbReference type="EMBL" id="ACV21735.1"/>
    </source>
</evidence>
<organism evidence="2 3">
    <name type="scientific">Slackia heliotrinireducens (strain ATCC 29202 / DSM 20476 / NCTC 11029 / RHS 1)</name>
    <name type="common">Peptococcus heliotrinreducens</name>
    <dbReference type="NCBI Taxonomy" id="471855"/>
    <lineage>
        <taxon>Bacteria</taxon>
        <taxon>Bacillati</taxon>
        <taxon>Actinomycetota</taxon>
        <taxon>Coriobacteriia</taxon>
        <taxon>Eggerthellales</taxon>
        <taxon>Eggerthellaceae</taxon>
        <taxon>Slackia</taxon>
    </lineage>
</organism>
<name>C7N3Z4_SLAHD</name>
<keyword evidence="3" id="KW-1185">Reference proteome</keyword>
<dbReference type="SUPFAM" id="SSF47413">
    <property type="entry name" value="lambda repressor-like DNA-binding domains"/>
    <property type="match status" value="1"/>
</dbReference>
<dbReference type="EMBL" id="CP001684">
    <property type="protein sequence ID" value="ACV21735.1"/>
    <property type="molecule type" value="Genomic_DNA"/>
</dbReference>
<accession>C7N3Z4</accession>
<dbReference type="eggNOG" id="COG1396">
    <property type="taxonomic scope" value="Bacteria"/>
</dbReference>
<dbReference type="InterPro" id="IPR001387">
    <property type="entry name" value="Cro/C1-type_HTH"/>
</dbReference>
<gene>
    <name evidence="2" type="ordered locus">Shel_06760</name>
</gene>
<dbReference type="HOGENOM" id="CLU_2791742_0_0_11"/>
<dbReference type="PROSITE" id="PS50943">
    <property type="entry name" value="HTH_CROC1"/>
    <property type="match status" value="1"/>
</dbReference>
<dbReference type="Pfam" id="PF01381">
    <property type="entry name" value="HTH_3"/>
    <property type="match status" value="1"/>
</dbReference>
<dbReference type="CDD" id="cd00093">
    <property type="entry name" value="HTH_XRE"/>
    <property type="match status" value="1"/>
</dbReference>
<feature type="domain" description="HTH cro/C1-type" evidence="1">
    <location>
        <begin position="1"/>
        <end position="47"/>
    </location>
</feature>
<sequence length="68" mass="7152">MSQEQLGAMIGMSDHSYISKVESGEEIPNLARLLDIADALDVNVGQLLKGISKASSKTQGSDSESDGQ</sequence>
<dbReference type="GO" id="GO:0003677">
    <property type="term" value="F:DNA binding"/>
    <property type="evidence" value="ECO:0007669"/>
    <property type="project" value="InterPro"/>
</dbReference>
<dbReference type="Gene3D" id="1.10.260.40">
    <property type="entry name" value="lambda repressor-like DNA-binding domains"/>
    <property type="match status" value="1"/>
</dbReference>
<dbReference type="Proteomes" id="UP000002026">
    <property type="component" value="Chromosome"/>
</dbReference>
<reference evidence="2 3" key="1">
    <citation type="journal article" date="2009" name="Stand. Genomic Sci.">
        <title>Complete genome sequence of Slackia heliotrinireducens type strain (RHS 1).</title>
        <authorList>
            <person name="Pukall R."/>
            <person name="Lapidus A."/>
            <person name="Nolan M."/>
            <person name="Copeland A."/>
            <person name="Glavina Del Rio T."/>
            <person name="Lucas S."/>
            <person name="Chen F."/>
            <person name="Tice H."/>
            <person name="Cheng J.F."/>
            <person name="Chertkov O."/>
            <person name="Bruce D."/>
            <person name="Goodwin L."/>
            <person name="Kuske C."/>
            <person name="Brettin T."/>
            <person name="Detter J.C."/>
            <person name="Han C."/>
            <person name="Pitluck S."/>
            <person name="Pati A."/>
            <person name="Mavrommatis K."/>
            <person name="Ivanova N."/>
            <person name="Ovchinnikova G."/>
            <person name="Chen A."/>
            <person name="Palaniappan K."/>
            <person name="Schneider S."/>
            <person name="Rohde M."/>
            <person name="Chain P."/>
            <person name="D'haeseleer P."/>
            <person name="Goker M."/>
            <person name="Bristow J."/>
            <person name="Eisen J.A."/>
            <person name="Markowitz V."/>
            <person name="Kyrpides N.C."/>
            <person name="Klenk H.P."/>
            <person name="Hugenholtz P."/>
        </authorList>
    </citation>
    <scope>NUCLEOTIDE SEQUENCE [LARGE SCALE GENOMIC DNA]</scope>
    <source>
        <strain evidence="3">ATCC 29202 / DSM 20476 / NCTC 11029 / RHS 1</strain>
    </source>
</reference>
<evidence type="ECO:0000313" key="3">
    <source>
        <dbReference type="Proteomes" id="UP000002026"/>
    </source>
</evidence>
<dbReference type="KEGG" id="shi:Shel_06760"/>
<dbReference type="AlphaFoldDB" id="C7N3Z4"/>
<evidence type="ECO:0000259" key="1">
    <source>
        <dbReference type="PROSITE" id="PS50943"/>
    </source>
</evidence>
<protein>
    <submittedName>
        <fullName evidence="2">Helix-turn-helix protein</fullName>
    </submittedName>
</protein>
<dbReference type="InterPro" id="IPR010982">
    <property type="entry name" value="Lambda_DNA-bd_dom_sf"/>
</dbReference>